<dbReference type="Proteomes" id="UP001212841">
    <property type="component" value="Unassembled WGS sequence"/>
</dbReference>
<accession>A0AAD5S1U0</accession>
<feature type="compositionally biased region" description="Polar residues" evidence="1">
    <location>
        <begin position="21"/>
        <end position="39"/>
    </location>
</feature>
<dbReference type="PANTHER" id="PTHR31600">
    <property type="entry name" value="TINY MACROCYSTS PROTEIN B-RELATED"/>
    <property type="match status" value="1"/>
</dbReference>
<evidence type="ECO:0000313" key="4">
    <source>
        <dbReference type="Proteomes" id="UP001212841"/>
    </source>
</evidence>
<feature type="transmembrane region" description="Helical" evidence="2">
    <location>
        <begin position="285"/>
        <end position="307"/>
    </location>
</feature>
<evidence type="ECO:0000256" key="2">
    <source>
        <dbReference type="SAM" id="Phobius"/>
    </source>
</evidence>
<comment type="caution">
    <text evidence="3">The sequence shown here is derived from an EMBL/GenBank/DDBJ whole genome shotgun (WGS) entry which is preliminary data.</text>
</comment>
<proteinExistence type="predicted"/>
<feature type="region of interest" description="Disordered" evidence="1">
    <location>
        <begin position="1"/>
        <end position="45"/>
    </location>
</feature>
<dbReference type="EMBL" id="JADGJD010001970">
    <property type="protein sequence ID" value="KAJ3036122.1"/>
    <property type="molecule type" value="Genomic_DNA"/>
</dbReference>
<keyword evidence="4" id="KW-1185">Reference proteome</keyword>
<dbReference type="InterPro" id="IPR052994">
    <property type="entry name" value="Tiny_macrocysts_regulators"/>
</dbReference>
<evidence type="ECO:0000256" key="1">
    <source>
        <dbReference type="SAM" id="MobiDB-lite"/>
    </source>
</evidence>
<feature type="compositionally biased region" description="Basic and acidic residues" evidence="1">
    <location>
        <begin position="691"/>
        <end position="705"/>
    </location>
</feature>
<dbReference type="PANTHER" id="PTHR31600:SF2">
    <property type="entry name" value="GAMETE ENRICHED GENE 10 PROTEIN-RELATED"/>
    <property type="match status" value="1"/>
</dbReference>
<organism evidence="3 4">
    <name type="scientific">Rhizophlyctis rosea</name>
    <dbReference type="NCBI Taxonomy" id="64517"/>
    <lineage>
        <taxon>Eukaryota</taxon>
        <taxon>Fungi</taxon>
        <taxon>Fungi incertae sedis</taxon>
        <taxon>Chytridiomycota</taxon>
        <taxon>Chytridiomycota incertae sedis</taxon>
        <taxon>Chytridiomycetes</taxon>
        <taxon>Rhizophlyctidales</taxon>
        <taxon>Rhizophlyctidaceae</taxon>
        <taxon>Rhizophlyctis</taxon>
    </lineage>
</organism>
<feature type="transmembrane region" description="Helical" evidence="2">
    <location>
        <begin position="104"/>
        <end position="122"/>
    </location>
</feature>
<keyword evidence="2" id="KW-1133">Transmembrane helix</keyword>
<dbReference type="AlphaFoldDB" id="A0AAD5S1U0"/>
<reference evidence="3" key="1">
    <citation type="submission" date="2020-05" db="EMBL/GenBank/DDBJ databases">
        <title>Phylogenomic resolution of chytrid fungi.</title>
        <authorList>
            <person name="Stajich J.E."/>
            <person name="Amses K."/>
            <person name="Simmons R."/>
            <person name="Seto K."/>
            <person name="Myers J."/>
            <person name="Bonds A."/>
            <person name="Quandt C.A."/>
            <person name="Barry K."/>
            <person name="Liu P."/>
            <person name="Grigoriev I."/>
            <person name="Longcore J.E."/>
            <person name="James T.Y."/>
        </authorList>
    </citation>
    <scope>NUCLEOTIDE SEQUENCE</scope>
    <source>
        <strain evidence="3">JEL0318</strain>
    </source>
</reference>
<keyword evidence="2" id="KW-0812">Transmembrane</keyword>
<feature type="transmembrane region" description="Helical" evidence="2">
    <location>
        <begin position="617"/>
        <end position="639"/>
    </location>
</feature>
<keyword evidence="2" id="KW-0472">Membrane</keyword>
<gene>
    <name evidence="3" type="ORF">HK097_003920</name>
</gene>
<name>A0AAD5S1U0_9FUNG</name>
<feature type="region of interest" description="Disordered" evidence="1">
    <location>
        <begin position="674"/>
        <end position="705"/>
    </location>
</feature>
<protein>
    <submittedName>
        <fullName evidence="3">Uncharacterized protein</fullName>
    </submittedName>
</protein>
<evidence type="ECO:0000313" key="3">
    <source>
        <dbReference type="EMBL" id="KAJ3036122.1"/>
    </source>
</evidence>
<sequence length="717" mass="78862">MAFSASSLAHEAASRSHRSLNRSTNVSSQNLSAQSSEKLQSSHDRLASRLRQKNIERQIQAIQDHEDDRQSSASGSSRSGGAGATLLKGLIALKNDMANRRLRWLTYAVALCLLAVSALAVAENLIYQSVYDGVVSQVEKVAKRGNAAERAVSVVEAVRSLQLARSTLGDQPGLWTELEAITKLKEDTTTLKNIVPDLSPTKSTPLPFPVRINTTKTMITLPLLEAINSAVLKITYILSAPSSDSLVPIEMDWLLQNVGTSILGGLNVSSLQPLSEMPHKDARRIGLSSVGPFVFLAVFVGVIWPLYGLIEENRKKFLNVFLDIPKEVVKGIHENHLNRFLALEEELDDEDDSNVDVERHIMKEKLLADNQTPGMIDGLTLDSDRAADDFDDTEDYSPTTGLFKWLFHVRDQHNVIPKAGVVFLLCCAYFFSAGGLTWKFLNGFEGSVESVFWAGQRGVFVRGVEVVGREVLLSSGSTPIAETSFPVGNLESLIEGLQFIQRGLVYGSEEMKTPSTLASGDVKHVELLLRNACVEGSPEDCGTFNNGILSHGLQTALEFYISTAQPLTSTTDPIPPSTISLLRTLSQTYFPATLQKSIDLYTSPITEKATWFKNYHLTFTVIFILLLSASYLFLFRPLVRGMAEDIRRTHVMLFMIPPEVLSKVGLIKEWMAEKKGKGKKKRKDGGGGTEVTKEEVKDKEKGSGKKVEIMVSAAEMV</sequence>